<dbReference type="NCBIfam" id="TIGR01893">
    <property type="entry name" value="aa-his-dipept"/>
    <property type="match status" value="1"/>
</dbReference>
<gene>
    <name evidence="2" type="ORF">BLNAU_22243</name>
</gene>
<protein>
    <submittedName>
        <fullName evidence="2">Aminoacyl-histidine dipeptidase</fullName>
        <ecNumber evidence="2">3.4.13.-</ecNumber>
    </submittedName>
</protein>
<evidence type="ECO:0000313" key="3">
    <source>
        <dbReference type="Proteomes" id="UP001281761"/>
    </source>
</evidence>
<name>A0ABQ9WTK0_9EUKA</name>
<keyword evidence="2" id="KW-0645">Protease</keyword>
<sequence length="526" mass="57992">MSVDKWLGDSITESIHPDFPLNVWKEFASFCAIPHGTFDCQRISKAVAEWGKRHSFETDVDEAGNVMIRKPASKGKEHIPSLCFQAHIDMVCTKESSLTFDFKTTGIQTRLVNDPQYGPSVMGTGTTLGADDGIGAAAALALLLENDLEHGPLECLFTVDEEVGLVGAGKLQPGFVKSKFCVNLDAFDDKTITIGCAGGFGRTLTRTYQPASSSNTKIEGDFTKVTVRLFDCRSGHSGFDIGAGRANGILALSTIMFTATRNFTIYTSRIDGGTKLNVIPQECETDVWVAKKDVEAFETKVQQAYQVLKADFSGHDDEMKLEIKKDDSSQPNGDSVLNPMDSHQIFALLMTTPHGVLRLSQICPGKVESSVNFYRCTLTATPFVLSTSFKYRSSSQEQIEGFRTQLESYALVNGFVSSEFFSEYPAWIPVPQSKLLSVTKRAYAAARLSTNVTTMSQEQGDQYCNDKIMVHHVGLEPCMMTKLYPGMEFVTLGAHISNCHSPTESLHIQSVRPFYNTLLNIIRIFE</sequence>
<dbReference type="PANTHER" id="PTHR43501">
    <property type="entry name" value="CYTOSOL NON-SPECIFIC DIPEPTIDASE"/>
    <property type="match status" value="1"/>
</dbReference>
<dbReference type="EMBL" id="JARBJD010000380">
    <property type="protein sequence ID" value="KAK2942829.1"/>
    <property type="molecule type" value="Genomic_DNA"/>
</dbReference>
<dbReference type="InterPro" id="IPR011650">
    <property type="entry name" value="Peptidase_M20_dimer"/>
</dbReference>
<dbReference type="PIRSF" id="PIRSF016599">
    <property type="entry name" value="Xaa-His_dipept"/>
    <property type="match status" value="1"/>
</dbReference>
<dbReference type="SUPFAM" id="SSF53187">
    <property type="entry name" value="Zn-dependent exopeptidases"/>
    <property type="match status" value="1"/>
</dbReference>
<dbReference type="PRINTS" id="PR00934">
    <property type="entry name" value="XHISDIPTASE"/>
</dbReference>
<comment type="caution">
    <text evidence="2">The sequence shown here is derived from an EMBL/GenBank/DDBJ whole genome shotgun (WGS) entry which is preliminary data.</text>
</comment>
<keyword evidence="2" id="KW-0224">Dipeptidase</keyword>
<proteinExistence type="predicted"/>
<dbReference type="Gene3D" id="3.40.630.10">
    <property type="entry name" value="Zn peptidases"/>
    <property type="match status" value="2"/>
</dbReference>
<dbReference type="Pfam" id="PF07687">
    <property type="entry name" value="M20_dimer"/>
    <property type="match status" value="1"/>
</dbReference>
<dbReference type="GO" id="GO:0016805">
    <property type="term" value="F:dipeptidase activity"/>
    <property type="evidence" value="ECO:0007669"/>
    <property type="project" value="UniProtKB-KW"/>
</dbReference>
<accession>A0ABQ9WTK0</accession>
<dbReference type="EC" id="3.4.13.-" evidence="2"/>
<evidence type="ECO:0000259" key="1">
    <source>
        <dbReference type="Pfam" id="PF07687"/>
    </source>
</evidence>
<keyword evidence="2" id="KW-0378">Hydrolase</keyword>
<keyword evidence="3" id="KW-1185">Reference proteome</keyword>
<reference evidence="2 3" key="1">
    <citation type="journal article" date="2022" name="bioRxiv">
        <title>Genomics of Preaxostyla Flagellates Illuminates Evolutionary Transitions and the Path Towards Mitochondrial Loss.</title>
        <authorList>
            <person name="Novak L.V.F."/>
            <person name="Treitli S.C."/>
            <person name="Pyrih J."/>
            <person name="Halakuc P."/>
            <person name="Pipaliya S.V."/>
            <person name="Vacek V."/>
            <person name="Brzon O."/>
            <person name="Soukal P."/>
            <person name="Eme L."/>
            <person name="Dacks J.B."/>
            <person name="Karnkowska A."/>
            <person name="Elias M."/>
            <person name="Hampl V."/>
        </authorList>
    </citation>
    <scope>NUCLEOTIDE SEQUENCE [LARGE SCALE GENOMIC DNA]</scope>
    <source>
        <strain evidence="2">NAU3</strain>
        <tissue evidence="2">Gut</tissue>
    </source>
</reference>
<dbReference type="InterPro" id="IPR001160">
    <property type="entry name" value="Peptidase_M20C"/>
</dbReference>
<feature type="domain" description="Peptidase M20 dimerisation" evidence="1">
    <location>
        <begin position="234"/>
        <end position="311"/>
    </location>
</feature>
<organism evidence="2 3">
    <name type="scientific">Blattamonas nauphoetae</name>
    <dbReference type="NCBI Taxonomy" id="2049346"/>
    <lineage>
        <taxon>Eukaryota</taxon>
        <taxon>Metamonada</taxon>
        <taxon>Preaxostyla</taxon>
        <taxon>Oxymonadida</taxon>
        <taxon>Blattamonas</taxon>
    </lineage>
</organism>
<evidence type="ECO:0000313" key="2">
    <source>
        <dbReference type="EMBL" id="KAK2942829.1"/>
    </source>
</evidence>
<dbReference type="InterPro" id="IPR002933">
    <property type="entry name" value="Peptidase_M20"/>
</dbReference>
<dbReference type="PANTHER" id="PTHR43501:SF1">
    <property type="entry name" value="CYTOSOL NON-SPECIFIC DIPEPTIDASE"/>
    <property type="match status" value="1"/>
</dbReference>
<dbReference type="Pfam" id="PF01546">
    <property type="entry name" value="Peptidase_M20"/>
    <property type="match status" value="1"/>
</dbReference>
<dbReference type="Proteomes" id="UP001281761">
    <property type="component" value="Unassembled WGS sequence"/>
</dbReference>